<evidence type="ECO:0000256" key="2">
    <source>
        <dbReference type="ARBA" id="ARBA00022806"/>
    </source>
</evidence>
<feature type="domain" description="PD-(D/E)XK endonuclease-like" evidence="4">
    <location>
        <begin position="604"/>
        <end position="875"/>
    </location>
</feature>
<dbReference type="GO" id="GO:0006281">
    <property type="term" value="P:DNA repair"/>
    <property type="evidence" value="ECO:0007669"/>
    <property type="project" value="UniProtKB-KW"/>
</dbReference>
<dbReference type="RefSeq" id="WP_273051760.1">
    <property type="nucleotide sequence ID" value="NZ_DAITTW010000007.1"/>
</dbReference>
<dbReference type="Pfam" id="PF12705">
    <property type="entry name" value="PDDEXK_1"/>
    <property type="match status" value="1"/>
</dbReference>
<dbReference type="STRING" id="863239.GCA_000213935_00714"/>
<gene>
    <name evidence="5" type="ORF">DIW82_06890</name>
</gene>
<keyword evidence="2" id="KW-0547">Nucleotide-binding</keyword>
<name>A0A3D4SZS2_9CORY</name>
<evidence type="ECO:0000256" key="1">
    <source>
        <dbReference type="ARBA" id="ARBA00022763"/>
    </source>
</evidence>
<dbReference type="EMBL" id="DQID01000180">
    <property type="protein sequence ID" value="HCT14511.1"/>
    <property type="molecule type" value="Genomic_DNA"/>
</dbReference>
<dbReference type="InterPro" id="IPR038726">
    <property type="entry name" value="PDDEXK_AddAB-type"/>
</dbReference>
<sequence length="945" mass="100435">MIITFGWGCDGARWSDAVTPATRDRVVVGPGGLTDILATRFALSRPALDRPRRTAAYRAALRQVVDTLPDAAWPVESTLKDPWTVATELLAWRDELIAAGWTGADQALPGGSHSRRDGDGDDTPARLAVLARIEALLPLQPGWAPGPADTLREIDAVITDLTTAGTAWPTGITELTVDNRIAELPPVWQRILSGLERSGVTVTELPDPGPLTELTVLTADTEWDAAPVAARFLAGRAASGDPVTVVAGRSTDLLDRELRRLRVGPVGVRHGATSPLADTVPVFLRAMTAPCDVHALVELLNLRLPDTQQTGDDKPRRTRTLLPGRFHANLVTALGEQPGIGGPKWTAAVADALADCAPDSDNARVITGFDRLIRESPLVDDGEGFATGEVRDHLEWLADRLARLGRGDGELAGLARSTADLATLVDGLGDRVSARELGQVTAAVTGAGGPHLAAAASRTIDVVTGPAQLGTGTAPVLWWLPVDDGAAVRDRLRPTEADWLVSTGVELPDREDAARLTLDSQLRALRHRGRVTAVLPGLIDGAAASGHPALAFLRDDLRCSGGTVATESAVLPAGTSTVPEPGEPARPDPVRRRFAPNSALVPERLSFSQWETLLIHPLEWLLRWRLGIRAGGLADVPTGNRMIGTWLHAAVEEIVTGQLADNDGEPVTVHVTGTGVAEILERLLPWYASELLLPGRQRERGATLALAVRSVTGLFTTLADAGIRVRAVEADFDTALTGSRGADGAPLRLRGFRDMDIVLADGTPGVIDLKYTFAKKKYRDKVARGTALQLAVYAKSVAAEHGSATLAEIPVAYFSLHDDQLHTASPAFGLGAGDTVTVDPDAQATERGSATPDELWDRAVAGLNRVLDDLRAGRVTDLGNLLADPAWQAYEHPKKNEDPVSPVNAETTREFRAALDLARTTGFLPEDAAPYTDVPVITGLQGDYA</sequence>
<evidence type="ECO:0000256" key="3">
    <source>
        <dbReference type="ARBA" id="ARBA00023204"/>
    </source>
</evidence>
<keyword evidence="2" id="KW-0347">Helicase</keyword>
<dbReference type="Proteomes" id="UP000261739">
    <property type="component" value="Unassembled WGS sequence"/>
</dbReference>
<keyword evidence="2" id="KW-0067">ATP-binding</keyword>
<keyword evidence="3" id="KW-0234">DNA repair</keyword>
<comment type="caution">
    <text evidence="5">The sequence shown here is derived from an EMBL/GenBank/DDBJ whole genome shotgun (WGS) entry which is preliminary data.</text>
</comment>
<reference evidence="5 6" key="1">
    <citation type="journal article" date="2018" name="Nat. Biotechnol.">
        <title>A standardized bacterial taxonomy based on genome phylogeny substantially revises the tree of life.</title>
        <authorList>
            <person name="Parks D.H."/>
            <person name="Chuvochina M."/>
            <person name="Waite D.W."/>
            <person name="Rinke C."/>
            <person name="Skarshewski A."/>
            <person name="Chaumeil P.A."/>
            <person name="Hugenholtz P."/>
        </authorList>
    </citation>
    <scope>NUCLEOTIDE SEQUENCE [LARGE SCALE GENOMIC DNA]</scope>
    <source>
        <strain evidence="5">UBA11247</strain>
    </source>
</reference>
<organism evidence="5 6">
    <name type="scientific">Corynebacterium nuruki</name>
    <dbReference type="NCBI Taxonomy" id="1032851"/>
    <lineage>
        <taxon>Bacteria</taxon>
        <taxon>Bacillati</taxon>
        <taxon>Actinomycetota</taxon>
        <taxon>Actinomycetes</taxon>
        <taxon>Mycobacteriales</taxon>
        <taxon>Corynebacteriaceae</taxon>
        <taxon>Corynebacterium</taxon>
    </lineage>
</organism>
<keyword evidence="2" id="KW-0378">Hydrolase</keyword>
<proteinExistence type="predicted"/>
<protein>
    <recommendedName>
        <fullName evidence="4">PD-(D/E)XK endonuclease-like domain-containing protein</fullName>
    </recommendedName>
</protein>
<accession>A0A3D4SZS2</accession>
<evidence type="ECO:0000313" key="5">
    <source>
        <dbReference type="EMBL" id="HCT14511.1"/>
    </source>
</evidence>
<dbReference type="AlphaFoldDB" id="A0A3D4SZS2"/>
<evidence type="ECO:0000259" key="4">
    <source>
        <dbReference type="Pfam" id="PF12705"/>
    </source>
</evidence>
<evidence type="ECO:0000313" key="6">
    <source>
        <dbReference type="Proteomes" id="UP000261739"/>
    </source>
</evidence>
<keyword evidence="1" id="KW-0227">DNA damage</keyword>
<dbReference type="GO" id="GO:0004386">
    <property type="term" value="F:helicase activity"/>
    <property type="evidence" value="ECO:0007669"/>
    <property type="project" value="UniProtKB-KW"/>
</dbReference>